<dbReference type="PANTHER" id="PTHR36447">
    <property type="entry name" value="BETA-GALACTOSIDASE GANA"/>
    <property type="match status" value="1"/>
</dbReference>
<dbReference type="Pfam" id="PF08532">
    <property type="entry name" value="Glyco_hydro_42M"/>
    <property type="match status" value="1"/>
</dbReference>
<dbReference type="GO" id="GO:0004565">
    <property type="term" value="F:beta-galactosidase activity"/>
    <property type="evidence" value="ECO:0007669"/>
    <property type="project" value="InterPro"/>
</dbReference>
<protein>
    <submittedName>
        <fullName evidence="4">Glyco_hydro_42M</fullName>
    </submittedName>
</protein>
<dbReference type="Pfam" id="PF08533">
    <property type="entry name" value="Glyco_hydro_42C"/>
    <property type="match status" value="1"/>
</dbReference>
<dbReference type="InterPro" id="IPR013739">
    <property type="entry name" value="Beta_galactosidase_C"/>
</dbReference>
<dbReference type="GO" id="GO:0006012">
    <property type="term" value="P:galactose metabolic process"/>
    <property type="evidence" value="ECO:0007669"/>
    <property type="project" value="InterPro"/>
</dbReference>
<dbReference type="Gene3D" id="3.40.50.880">
    <property type="match status" value="1"/>
</dbReference>
<feature type="domain" description="Beta-galactosidase C-terminal" evidence="3">
    <location>
        <begin position="99"/>
        <end position="141"/>
    </location>
</feature>
<evidence type="ECO:0000259" key="3">
    <source>
        <dbReference type="Pfam" id="PF08533"/>
    </source>
</evidence>
<dbReference type="InterPro" id="IPR013780">
    <property type="entry name" value="Glyco_hydro_b"/>
</dbReference>
<dbReference type="InterPro" id="IPR003476">
    <property type="entry name" value="Glyco_hydro_42"/>
</dbReference>
<dbReference type="AlphaFoldDB" id="A0A060CQ06"/>
<dbReference type="PANTHER" id="PTHR36447:SF1">
    <property type="entry name" value="BETA-GALACTOSIDASE GANA"/>
    <property type="match status" value="1"/>
</dbReference>
<organism evidence="4">
    <name type="scientific">uncultured Micromonospora sp</name>
    <dbReference type="NCBI Taxonomy" id="429168"/>
    <lineage>
        <taxon>Bacteria</taxon>
        <taxon>Bacillati</taxon>
        <taxon>Actinomycetota</taxon>
        <taxon>Actinomycetes</taxon>
        <taxon>Micromonosporales</taxon>
        <taxon>Micromonosporaceae</taxon>
        <taxon>Micromonospora</taxon>
        <taxon>environmental samples</taxon>
    </lineage>
</organism>
<dbReference type="EMBL" id="KF127959">
    <property type="protein sequence ID" value="AIA95320.1"/>
    <property type="molecule type" value="Genomic_DNA"/>
</dbReference>
<name>A0A060CQ06_9ACTN</name>
<evidence type="ECO:0000256" key="1">
    <source>
        <dbReference type="SAM" id="MobiDB-lite"/>
    </source>
</evidence>
<accession>A0A060CQ06</accession>
<proteinExistence type="predicted"/>
<dbReference type="InterPro" id="IPR029062">
    <property type="entry name" value="Class_I_gatase-like"/>
</dbReference>
<feature type="domain" description="Beta-galactosidase trimerisation" evidence="2">
    <location>
        <begin position="24"/>
        <end position="89"/>
    </location>
</feature>
<evidence type="ECO:0000313" key="4">
    <source>
        <dbReference type="EMBL" id="AIA95320.1"/>
    </source>
</evidence>
<sequence>DAREAEFGNPVRLGDGGPGSVESAARLVFELLIPQGADVLGSYGADFYAGTPAVTRHSFGAGHGWYVGTGLDQAGVDWVVRQVLDTHGIAGRHPGLPQLETAARVAPDGTRLLFLLNHSDQPLTAPAAVSGTDLLTGEHVTAVSRSASTATGCGCCARTDRRTPGLRTPPPPSPGTAADRS</sequence>
<feature type="region of interest" description="Disordered" evidence="1">
    <location>
        <begin position="159"/>
        <end position="181"/>
    </location>
</feature>
<evidence type="ECO:0000259" key="2">
    <source>
        <dbReference type="Pfam" id="PF08532"/>
    </source>
</evidence>
<dbReference type="Gene3D" id="2.60.40.1180">
    <property type="entry name" value="Golgi alpha-mannosidase II"/>
    <property type="match status" value="1"/>
</dbReference>
<feature type="non-terminal residue" evidence="4">
    <location>
        <position position="1"/>
    </location>
</feature>
<dbReference type="InterPro" id="IPR013738">
    <property type="entry name" value="Beta_galactosidase_Trimer"/>
</dbReference>
<dbReference type="SUPFAM" id="SSF52317">
    <property type="entry name" value="Class I glutamine amidotransferase-like"/>
    <property type="match status" value="1"/>
</dbReference>
<reference evidence="4" key="1">
    <citation type="journal article" date="2013" name="Environ. Microbiol.">
        <title>Seasonally variable intestinal metagenomes of the red palm weevil (Rhynchophorus ferrugineus).</title>
        <authorList>
            <person name="Jia S."/>
            <person name="Zhang X."/>
            <person name="Zhang G."/>
            <person name="Yin A."/>
            <person name="Zhang S."/>
            <person name="Li F."/>
            <person name="Wang L."/>
            <person name="Zhao D."/>
            <person name="Yun Q."/>
            <person name="Tala"/>
            <person name="Wang J."/>
            <person name="Sun G."/>
            <person name="Baabdullah M."/>
            <person name="Yu X."/>
            <person name="Hu S."/>
            <person name="Al-Mssallem I.S."/>
            <person name="Yu J."/>
        </authorList>
    </citation>
    <scope>NUCLEOTIDE SEQUENCE</scope>
</reference>